<dbReference type="EMBL" id="CP032568">
    <property type="protein sequence ID" value="AYF75858.1"/>
    <property type="molecule type" value="Genomic_DNA"/>
</dbReference>
<keyword evidence="7" id="KW-0804">Transcription</keyword>
<dbReference type="RefSeq" id="WP_120738782.1">
    <property type="nucleotide sequence ID" value="NZ_CP032568.1"/>
</dbReference>
<dbReference type="InterPro" id="IPR053877">
    <property type="entry name" value="RskA_N"/>
</dbReference>
<organism evidence="14 15">
    <name type="scientific">Nocardia yunnanensis</name>
    <dbReference type="NCBI Taxonomy" id="2382165"/>
    <lineage>
        <taxon>Bacteria</taxon>
        <taxon>Bacillati</taxon>
        <taxon>Actinomycetota</taxon>
        <taxon>Actinomycetes</taxon>
        <taxon>Mycobacteriales</taxon>
        <taxon>Nocardiaceae</taxon>
        <taxon>Nocardia</taxon>
    </lineage>
</organism>
<evidence type="ECO:0000256" key="8">
    <source>
        <dbReference type="ARBA" id="ARBA00029829"/>
    </source>
</evidence>
<dbReference type="InterPro" id="IPR041916">
    <property type="entry name" value="Anti_sigma_zinc_sf"/>
</dbReference>
<evidence type="ECO:0000256" key="2">
    <source>
        <dbReference type="ARBA" id="ARBA00022475"/>
    </source>
</evidence>
<feature type="domain" description="Anti-sigma-K factor RskA N-terminal" evidence="13">
    <location>
        <begin position="10"/>
        <end position="57"/>
    </location>
</feature>
<dbReference type="GO" id="GO:0006417">
    <property type="term" value="P:regulation of translation"/>
    <property type="evidence" value="ECO:0007669"/>
    <property type="project" value="TreeGrafter"/>
</dbReference>
<feature type="domain" description="Anti-sigma K factor RskA C-terminal" evidence="12">
    <location>
        <begin position="114"/>
        <end position="248"/>
    </location>
</feature>
<feature type="compositionally biased region" description="Basic and acidic residues" evidence="10">
    <location>
        <begin position="74"/>
        <end position="92"/>
    </location>
</feature>
<evidence type="ECO:0000256" key="10">
    <source>
        <dbReference type="SAM" id="MobiDB-lite"/>
    </source>
</evidence>
<evidence type="ECO:0000259" key="13">
    <source>
        <dbReference type="Pfam" id="PF22618"/>
    </source>
</evidence>
<dbReference type="Pfam" id="PF22618">
    <property type="entry name" value="RskA_N"/>
    <property type="match status" value="1"/>
</dbReference>
<dbReference type="AlphaFoldDB" id="A0A386ZED3"/>
<feature type="transmembrane region" description="Helical" evidence="11">
    <location>
        <begin position="109"/>
        <end position="131"/>
    </location>
</feature>
<keyword evidence="3 11" id="KW-0812">Transmembrane</keyword>
<evidence type="ECO:0000256" key="9">
    <source>
        <dbReference type="ARBA" id="ARBA00030803"/>
    </source>
</evidence>
<evidence type="ECO:0000259" key="12">
    <source>
        <dbReference type="Pfam" id="PF10099"/>
    </source>
</evidence>
<gene>
    <name evidence="14" type="ORF">D7D52_20685</name>
</gene>
<evidence type="ECO:0000256" key="4">
    <source>
        <dbReference type="ARBA" id="ARBA00022989"/>
    </source>
</evidence>
<sequence>MPDLQPDADLLDLAHPYALDALSSTERAAVERRLDDADESTAAAFRSAVRDLRETLAAMTVIDAVPAPPSVEESLQRLLDEQQRPAGERTDPAHATTPRPVARLDRRRALRWTAVAAAAAVAVGLGAGILVHRSHSGATGDLTAQQISTHADTRQHTVPISGGGTLTVDSSPQLRAALVSFDAVPAPPAGHTYQLWLISTAGQASSAGVLTTLPAAGAPMLMRFGDAGQLAVSIEPAGGSPAPTTTPIAGVPLS</sequence>
<dbReference type="Proteomes" id="UP000267164">
    <property type="component" value="Chromosome"/>
</dbReference>
<proteinExistence type="predicted"/>
<dbReference type="OrthoDB" id="153510at2"/>
<comment type="subcellular location">
    <subcellularLocation>
        <location evidence="1">Cell membrane</location>
        <topology evidence="1">Single-pass membrane protein</topology>
    </subcellularLocation>
</comment>
<evidence type="ECO:0000256" key="5">
    <source>
        <dbReference type="ARBA" id="ARBA00023015"/>
    </source>
</evidence>
<evidence type="ECO:0000256" key="7">
    <source>
        <dbReference type="ARBA" id="ARBA00023163"/>
    </source>
</evidence>
<name>A0A386ZED3_9NOCA</name>
<evidence type="ECO:0000256" key="3">
    <source>
        <dbReference type="ARBA" id="ARBA00022692"/>
    </source>
</evidence>
<evidence type="ECO:0000313" key="15">
    <source>
        <dbReference type="Proteomes" id="UP000267164"/>
    </source>
</evidence>
<dbReference type="GO" id="GO:0016989">
    <property type="term" value="F:sigma factor antagonist activity"/>
    <property type="evidence" value="ECO:0007669"/>
    <property type="project" value="TreeGrafter"/>
</dbReference>
<dbReference type="InterPro" id="IPR051474">
    <property type="entry name" value="Anti-sigma-K/W_factor"/>
</dbReference>
<reference evidence="14 15" key="1">
    <citation type="submission" date="2018-09" db="EMBL/GenBank/DDBJ databases">
        <title>Nocardia yunnanensis sp. nov., an actinomycete isolated from a soil sample.</title>
        <authorList>
            <person name="Zhang J."/>
        </authorList>
    </citation>
    <scope>NUCLEOTIDE SEQUENCE [LARGE SCALE GENOMIC DNA]</scope>
    <source>
        <strain evidence="14 15">CFHS0054</strain>
    </source>
</reference>
<accession>A0A386ZED3</accession>
<keyword evidence="6 11" id="KW-0472">Membrane</keyword>
<dbReference type="InterPro" id="IPR018764">
    <property type="entry name" value="RskA_C"/>
</dbReference>
<dbReference type="GO" id="GO:0005886">
    <property type="term" value="C:plasma membrane"/>
    <property type="evidence" value="ECO:0007669"/>
    <property type="project" value="UniProtKB-SubCell"/>
</dbReference>
<evidence type="ECO:0000313" key="14">
    <source>
        <dbReference type="EMBL" id="AYF75858.1"/>
    </source>
</evidence>
<keyword evidence="2" id="KW-1003">Cell membrane</keyword>
<evidence type="ECO:0000256" key="11">
    <source>
        <dbReference type="SAM" id="Phobius"/>
    </source>
</evidence>
<keyword evidence="4 11" id="KW-1133">Transmembrane helix</keyword>
<feature type="region of interest" description="Disordered" evidence="10">
    <location>
        <begin position="72"/>
        <end position="102"/>
    </location>
</feature>
<protein>
    <recommendedName>
        <fullName evidence="9">Regulator of SigK</fullName>
    </recommendedName>
    <alternativeName>
        <fullName evidence="8">Sigma-K anti-sigma factor RskA</fullName>
    </alternativeName>
</protein>
<dbReference type="Gene3D" id="1.10.10.1320">
    <property type="entry name" value="Anti-sigma factor, zinc-finger domain"/>
    <property type="match status" value="1"/>
</dbReference>
<keyword evidence="5" id="KW-0805">Transcription regulation</keyword>
<evidence type="ECO:0000256" key="1">
    <source>
        <dbReference type="ARBA" id="ARBA00004162"/>
    </source>
</evidence>
<dbReference type="Pfam" id="PF10099">
    <property type="entry name" value="RskA_C"/>
    <property type="match status" value="1"/>
</dbReference>
<dbReference type="PANTHER" id="PTHR37461">
    <property type="entry name" value="ANTI-SIGMA-K FACTOR RSKA"/>
    <property type="match status" value="1"/>
</dbReference>
<keyword evidence="15" id="KW-1185">Reference proteome</keyword>
<dbReference type="KEGG" id="nyu:D7D52_20685"/>
<dbReference type="PANTHER" id="PTHR37461:SF1">
    <property type="entry name" value="ANTI-SIGMA-K FACTOR RSKA"/>
    <property type="match status" value="1"/>
</dbReference>
<evidence type="ECO:0000256" key="6">
    <source>
        <dbReference type="ARBA" id="ARBA00023136"/>
    </source>
</evidence>